<organism evidence="2 3">
    <name type="scientific">Thermoproteus uzoniensis (strain 768-20)</name>
    <dbReference type="NCBI Taxonomy" id="999630"/>
    <lineage>
        <taxon>Archaea</taxon>
        <taxon>Thermoproteota</taxon>
        <taxon>Thermoprotei</taxon>
        <taxon>Thermoproteales</taxon>
        <taxon>Thermoproteaceae</taxon>
        <taxon>Thermoproteus</taxon>
    </lineage>
</organism>
<feature type="region of interest" description="Disordered" evidence="1">
    <location>
        <begin position="171"/>
        <end position="190"/>
    </location>
</feature>
<evidence type="ECO:0000256" key="1">
    <source>
        <dbReference type="SAM" id="MobiDB-lite"/>
    </source>
</evidence>
<proteinExistence type="predicted"/>
<sequence>MVFRCLFLFVVAGLVDAAKALAAAAAVSALLAALAVLSGSAAPGISVAAYLNGSPVPAFVQAFAALPPSHRRALVEIWNGTATYGTAKIPLAALADIAREWAEKGYGQNGVGLEIIATYVNGNKTYYKMLFITYKPKDLIDTLENPLLAASRLNYATVRLDLETGAPIASGAAHPRPASTATNAQAPTPPAPPGCWWELIGSSQTQQTQIPITWIFDTSSLSGTLSAYSQQTTSAVINFLASAGFIFGASAAVNYRFIGASAQTSAAYFEMAFVGPAYGNEGAYIYQVGTIGLAEFQLYCGTYDRPQPQDQYAYEAFIDAVAGNLYVSYDLSYISSILAQYNYTGSSILYAPFDEAHASGGGPGYKYPFSSIQSYNQPFGLIGTIPVGAIAARLIGVPEGWPAYLLLNLVAGMQASDTQVSIIGLGLSSSTPAYADVFAAAVPAPYTSSTGYSYFPYILGFNATPPGHYSSTTSTYLTGPVYVYGCAAGGSNGYYTYTAYVQIGGTPLLVPGGTVYAYLYDQNGNLVWSGQVTLPSSDYGTVNGVPMHQPAVIDIPDVFNYGPFGTPYTLYVYYAGYTTPYGTIEYGPSSAQMTIYAVYRC</sequence>
<dbReference type="eggNOG" id="arCOG07745">
    <property type="taxonomic scope" value="Archaea"/>
</dbReference>
<reference evidence="2 3" key="1">
    <citation type="journal article" date="2011" name="J. Bacteriol.">
        <title>Complete genome sequence of the thermoacidophilic crenarchaeon Thermoproteus uzoniensis 768-20.</title>
        <authorList>
            <person name="Mardanov A.V."/>
            <person name="Gumerov V.M."/>
            <person name="Beletsky A.V."/>
            <person name="Prokofeva M.I."/>
            <person name="Bonch-Osmolovskaya E.A."/>
            <person name="Ravin N.V."/>
            <person name="Skryabin K.G."/>
        </authorList>
    </citation>
    <scope>NUCLEOTIDE SEQUENCE [LARGE SCALE GENOMIC DNA]</scope>
    <source>
        <strain evidence="2 3">768-20</strain>
    </source>
</reference>
<feature type="compositionally biased region" description="Low complexity" evidence="1">
    <location>
        <begin position="177"/>
        <end position="186"/>
    </location>
</feature>
<dbReference type="EMBL" id="CP002590">
    <property type="protein sequence ID" value="AEA11822.1"/>
    <property type="molecule type" value="Genomic_DNA"/>
</dbReference>
<dbReference type="Proteomes" id="UP000008138">
    <property type="component" value="Chromosome"/>
</dbReference>
<dbReference type="AlphaFoldDB" id="F2L2F7"/>
<keyword evidence="3" id="KW-1185">Reference proteome</keyword>
<reference key="2">
    <citation type="submission" date="2011-03" db="EMBL/GenBank/DDBJ databases">
        <title>Complete genome sequence of the thermoacidophilic crenarchaeon Thermoproteus uzoniensis 768-20.</title>
        <authorList>
            <person name="Mardanov A.V."/>
            <person name="Gumerov V.M."/>
            <person name="Beletsky A.V."/>
            <person name="Prokofeva M.I."/>
            <person name="Bonch-Osmolovskaya E.A."/>
            <person name="Ravin N.V."/>
            <person name="Skryabin K.G."/>
        </authorList>
    </citation>
    <scope>NUCLEOTIDE SEQUENCE</scope>
    <source>
        <strain>768-20</strain>
    </source>
</reference>
<protein>
    <submittedName>
        <fullName evidence="2">Uncharacterized protein</fullName>
    </submittedName>
</protein>
<accession>F2L2F7</accession>
<name>F2L2F7_THEU7</name>
<evidence type="ECO:0000313" key="3">
    <source>
        <dbReference type="Proteomes" id="UP000008138"/>
    </source>
</evidence>
<evidence type="ECO:0000313" key="2">
    <source>
        <dbReference type="EMBL" id="AEA11822.1"/>
    </source>
</evidence>
<dbReference type="STRING" id="999630.TUZN_0324"/>
<dbReference type="HOGENOM" id="CLU_453904_0_0_2"/>
<dbReference type="KEGG" id="tuz:TUZN_0324"/>
<gene>
    <name evidence="2" type="ordered locus">TUZN_0324</name>
</gene>